<reference evidence="10" key="3">
    <citation type="submission" date="2025-09" db="UniProtKB">
        <authorList>
            <consortium name="Ensembl"/>
        </authorList>
    </citation>
    <scope>IDENTIFICATION</scope>
</reference>
<proteinExistence type="inferred from homology"/>
<dbReference type="Proteomes" id="UP000694387">
    <property type="component" value="Chromosome 30"/>
</dbReference>
<keyword evidence="4" id="KW-0812">Transmembrane</keyword>
<evidence type="ECO:0000256" key="7">
    <source>
        <dbReference type="ARBA" id="ARBA00023128"/>
    </source>
</evidence>
<sequence>TPASRDHFRREVRLRRLSQHPLRRRRQDGGVRSGAVVSLPGPCPLRACPRPRAALSVPEEQARLCRRPLRPGPREAAPPSSGDLAVGGEEDPGAGSPRGAPLEASFVWSGSFAVWGGLFSMIDCSMVQVRGKEDPWNSITSGALTGAILAARNGPVAMVGSAAVGGILLALIEGAGILLTRFASAQFPNGPQFAEDPSQLPATQLPSSPFGDYRQYQ</sequence>
<evidence type="ECO:0000256" key="9">
    <source>
        <dbReference type="SAM" id="MobiDB-lite"/>
    </source>
</evidence>
<dbReference type="GO" id="GO:0030150">
    <property type="term" value="P:protein import into mitochondrial matrix"/>
    <property type="evidence" value="ECO:0007669"/>
    <property type="project" value="TreeGrafter"/>
</dbReference>
<dbReference type="AlphaFoldDB" id="A0A9L0IK25"/>
<keyword evidence="7" id="KW-0496">Mitochondrion</keyword>
<name>A0A9L0IK25_EQUAS</name>
<comment type="subcellular location">
    <subcellularLocation>
        <location evidence="2">Mitochondrion inner membrane</location>
        <topology evidence="2">Multi-pass membrane protein</topology>
    </subcellularLocation>
</comment>
<dbReference type="Pfam" id="PF02466">
    <property type="entry name" value="Tim17"/>
    <property type="match status" value="1"/>
</dbReference>
<comment type="function">
    <text evidence="1">Essential component of the TIM23 complex, a complex that mediates the translocation of transit peptide-containing proteins across the mitochondrial inner membrane.</text>
</comment>
<evidence type="ECO:0000256" key="8">
    <source>
        <dbReference type="ARBA" id="ARBA00023136"/>
    </source>
</evidence>
<evidence type="ECO:0000256" key="2">
    <source>
        <dbReference type="ARBA" id="ARBA00004448"/>
    </source>
</evidence>
<feature type="region of interest" description="Disordered" evidence="9">
    <location>
        <begin position="1"/>
        <end position="36"/>
    </location>
</feature>
<comment type="similarity">
    <text evidence="3">Belongs to the Tim17/Tim22/Tim23 family.</text>
</comment>
<dbReference type="GO" id="GO:0008320">
    <property type="term" value="F:protein transmembrane transporter activity"/>
    <property type="evidence" value="ECO:0007669"/>
    <property type="project" value="TreeGrafter"/>
</dbReference>
<keyword evidence="5" id="KW-0999">Mitochondrion inner membrane</keyword>
<dbReference type="PANTHER" id="PTHR10485">
    <property type="entry name" value="MITOCHONDRIAL IMPORT INNER MEMBRANE TRANSLOCASE SUBUNIT TIM-17"/>
    <property type="match status" value="1"/>
</dbReference>
<keyword evidence="11" id="KW-1185">Reference proteome</keyword>
<feature type="compositionally biased region" description="Basic and acidic residues" evidence="9">
    <location>
        <begin position="1"/>
        <end position="11"/>
    </location>
</feature>
<feature type="region of interest" description="Disordered" evidence="9">
    <location>
        <begin position="193"/>
        <end position="217"/>
    </location>
</feature>
<dbReference type="GO" id="GO:0005744">
    <property type="term" value="C:TIM23 mitochondrial import inner membrane translocase complex"/>
    <property type="evidence" value="ECO:0007669"/>
    <property type="project" value="Ensembl"/>
</dbReference>
<evidence type="ECO:0000313" key="11">
    <source>
        <dbReference type="Proteomes" id="UP000694387"/>
    </source>
</evidence>
<reference evidence="10" key="2">
    <citation type="submission" date="2025-08" db="UniProtKB">
        <authorList>
            <consortium name="Ensembl"/>
        </authorList>
    </citation>
    <scope>IDENTIFICATION</scope>
</reference>
<dbReference type="GeneTree" id="ENSGT00390000017780"/>
<evidence type="ECO:0000256" key="5">
    <source>
        <dbReference type="ARBA" id="ARBA00022792"/>
    </source>
</evidence>
<keyword evidence="8" id="KW-0472">Membrane</keyword>
<accession>A0A9L0IK25</accession>
<organism evidence="10 11">
    <name type="scientific">Equus asinus</name>
    <name type="common">Donkey</name>
    <name type="synonym">Equus africanus asinus</name>
    <dbReference type="NCBI Taxonomy" id="9793"/>
    <lineage>
        <taxon>Eukaryota</taxon>
        <taxon>Metazoa</taxon>
        <taxon>Chordata</taxon>
        <taxon>Craniata</taxon>
        <taxon>Vertebrata</taxon>
        <taxon>Euteleostomi</taxon>
        <taxon>Mammalia</taxon>
        <taxon>Eutheria</taxon>
        <taxon>Laurasiatheria</taxon>
        <taxon>Perissodactyla</taxon>
        <taxon>Equidae</taxon>
        <taxon>Equus</taxon>
    </lineage>
</organism>
<dbReference type="PANTHER" id="PTHR10485:SF1">
    <property type="entry name" value="MITOCHONDRIAL IMPORT INNER MEMBRANE TRANSLOCASE SUBUNIT TIM17-A"/>
    <property type="match status" value="1"/>
</dbReference>
<evidence type="ECO:0000256" key="1">
    <source>
        <dbReference type="ARBA" id="ARBA00002959"/>
    </source>
</evidence>
<keyword evidence="6" id="KW-1133">Transmembrane helix</keyword>
<reference evidence="10 11" key="1">
    <citation type="journal article" date="2020" name="Nat. Commun.">
        <title>Donkey genomes provide new insights into domestication and selection for coat color.</title>
        <authorList>
            <person name="Wang"/>
            <person name="C."/>
            <person name="Li"/>
            <person name="H."/>
            <person name="Guo"/>
            <person name="Y."/>
            <person name="Huang"/>
            <person name="J."/>
            <person name="Sun"/>
            <person name="Y."/>
            <person name="Min"/>
            <person name="J."/>
            <person name="Wang"/>
            <person name="J."/>
            <person name="Fang"/>
            <person name="X."/>
            <person name="Zhao"/>
            <person name="Z."/>
            <person name="Wang"/>
            <person name="S."/>
            <person name="Zhang"/>
            <person name="Y."/>
            <person name="Liu"/>
            <person name="Q."/>
            <person name="Jiang"/>
            <person name="Q."/>
            <person name="Wang"/>
            <person name="X."/>
            <person name="Guo"/>
            <person name="Y."/>
            <person name="Yang"/>
            <person name="C."/>
            <person name="Wang"/>
            <person name="Y."/>
            <person name="Tian"/>
            <person name="F."/>
            <person name="Zhuang"/>
            <person name="G."/>
            <person name="Fan"/>
            <person name="Y."/>
            <person name="Gao"/>
            <person name="Q."/>
            <person name="Li"/>
            <person name="Y."/>
            <person name="Ju"/>
            <person name="Z."/>
            <person name="Li"/>
            <person name="J."/>
            <person name="Li"/>
            <person name="R."/>
            <person name="Hou"/>
            <person name="M."/>
            <person name="Yang"/>
            <person name="G."/>
            <person name="Liu"/>
            <person name="G."/>
            <person name="Liu"/>
            <person name="W."/>
            <person name="Guo"/>
            <person name="J."/>
            <person name="Pan"/>
            <person name="S."/>
            <person name="Fan"/>
            <person name="G."/>
            <person name="Zhang"/>
            <person name="W."/>
            <person name="Zhang"/>
            <person name="R."/>
            <person name="Yu"/>
            <person name="J."/>
            <person name="Zhang"/>
            <person name="X."/>
            <person name="Yin"/>
            <person name="Q."/>
            <person name="Ji"/>
            <person name="C."/>
            <person name="Jin"/>
            <person name="Y."/>
            <person name="Yue"/>
            <person name="G."/>
            <person name="Liu"/>
            <person name="M."/>
            <person name="Xu"/>
            <person name="J."/>
            <person name="Liu"/>
            <person name="S."/>
            <person name="Jordana"/>
            <person name="J."/>
            <person name="Noce"/>
            <person name="A."/>
            <person name="Amills"/>
            <person name="M."/>
            <person name="Wu"/>
            <person name="D.D."/>
            <person name="Li"/>
            <person name="S."/>
            <person name="Zhou"/>
            <person name="X. and Zhong"/>
            <person name="J."/>
        </authorList>
    </citation>
    <scope>NUCLEOTIDE SEQUENCE [LARGE SCALE GENOMIC DNA]</scope>
</reference>
<evidence type="ECO:0000256" key="4">
    <source>
        <dbReference type="ARBA" id="ARBA00022692"/>
    </source>
</evidence>
<dbReference type="GO" id="GO:0005654">
    <property type="term" value="C:nucleoplasm"/>
    <property type="evidence" value="ECO:0007669"/>
    <property type="project" value="Ensembl"/>
</dbReference>
<evidence type="ECO:0000256" key="3">
    <source>
        <dbReference type="ARBA" id="ARBA00008444"/>
    </source>
</evidence>
<protein>
    <submittedName>
        <fullName evidence="10">Translocase of inner mitochondrial membrane 17A</fullName>
    </submittedName>
</protein>
<evidence type="ECO:0000256" key="6">
    <source>
        <dbReference type="ARBA" id="ARBA00022989"/>
    </source>
</evidence>
<feature type="compositionally biased region" description="Basic residues" evidence="9">
    <location>
        <begin position="12"/>
        <end position="26"/>
    </location>
</feature>
<dbReference type="Ensembl" id="ENSEAST00005052470.1">
    <property type="protein sequence ID" value="ENSEASP00005040507.1"/>
    <property type="gene ID" value="ENSEASG00005019904.2"/>
</dbReference>
<gene>
    <name evidence="10" type="primary">TIMM17A</name>
</gene>
<feature type="region of interest" description="Disordered" evidence="9">
    <location>
        <begin position="66"/>
        <end position="98"/>
    </location>
</feature>
<evidence type="ECO:0000313" key="10">
    <source>
        <dbReference type="Ensembl" id="ENSEASP00005040507.1"/>
    </source>
</evidence>